<dbReference type="NCBIfam" id="TIGR03026">
    <property type="entry name" value="NDP-sugDHase"/>
    <property type="match status" value="1"/>
</dbReference>
<evidence type="ECO:0000259" key="6">
    <source>
        <dbReference type="SMART" id="SM00984"/>
    </source>
</evidence>
<accession>A0A512H9S1</accession>
<dbReference type="GO" id="GO:0000271">
    <property type="term" value="P:polysaccharide biosynthetic process"/>
    <property type="evidence" value="ECO:0007669"/>
    <property type="project" value="InterPro"/>
</dbReference>
<reference evidence="7 8" key="1">
    <citation type="submission" date="2019-07" db="EMBL/GenBank/DDBJ databases">
        <title>Whole genome shotgun sequence of Rhodospirillum oryzae NBRC 107573.</title>
        <authorList>
            <person name="Hosoyama A."/>
            <person name="Uohara A."/>
            <person name="Ohji S."/>
            <person name="Ichikawa N."/>
        </authorList>
    </citation>
    <scope>NUCLEOTIDE SEQUENCE [LARGE SCALE GENOMIC DNA]</scope>
    <source>
        <strain evidence="7 8">NBRC 107573</strain>
    </source>
</reference>
<evidence type="ECO:0000256" key="1">
    <source>
        <dbReference type="ARBA" id="ARBA00006601"/>
    </source>
</evidence>
<organism evidence="7 8">
    <name type="scientific">Pararhodospirillum oryzae</name>
    <dbReference type="NCBI Taxonomy" id="478448"/>
    <lineage>
        <taxon>Bacteria</taxon>
        <taxon>Pseudomonadati</taxon>
        <taxon>Pseudomonadota</taxon>
        <taxon>Alphaproteobacteria</taxon>
        <taxon>Rhodospirillales</taxon>
        <taxon>Rhodospirillaceae</taxon>
        <taxon>Pararhodospirillum</taxon>
    </lineage>
</organism>
<gene>
    <name evidence="7" type="primary">capL</name>
    <name evidence="7" type="ORF">ROR02_23090</name>
</gene>
<evidence type="ECO:0000256" key="3">
    <source>
        <dbReference type="ARBA" id="ARBA00023027"/>
    </source>
</evidence>
<keyword evidence="2" id="KW-0560">Oxidoreductase</keyword>
<dbReference type="EMBL" id="BJZO01000064">
    <property type="protein sequence ID" value="GEO82178.1"/>
    <property type="molecule type" value="Genomic_DNA"/>
</dbReference>
<dbReference type="GO" id="GO:0051287">
    <property type="term" value="F:NAD binding"/>
    <property type="evidence" value="ECO:0007669"/>
    <property type="project" value="InterPro"/>
</dbReference>
<dbReference type="PANTHER" id="PTHR43491">
    <property type="entry name" value="UDP-N-ACETYL-D-MANNOSAMINE DEHYDROGENASE"/>
    <property type="match status" value="1"/>
</dbReference>
<name>A0A512H9S1_9PROT</name>
<evidence type="ECO:0000256" key="5">
    <source>
        <dbReference type="SAM" id="Phobius"/>
    </source>
</evidence>
<dbReference type="InterPro" id="IPR036220">
    <property type="entry name" value="UDP-Glc/GDP-Man_DH_C_sf"/>
</dbReference>
<keyword evidence="5" id="KW-0812">Transmembrane</keyword>
<keyword evidence="3" id="KW-0520">NAD</keyword>
<dbReference type="RefSeq" id="WP_147164194.1">
    <property type="nucleotide sequence ID" value="NZ_BJZO01000064.1"/>
</dbReference>
<dbReference type="OrthoDB" id="9803238at2"/>
<dbReference type="InterPro" id="IPR028359">
    <property type="entry name" value="UDP_ManNAc/GlcNAc_DH"/>
</dbReference>
<evidence type="ECO:0000313" key="8">
    <source>
        <dbReference type="Proteomes" id="UP000321567"/>
    </source>
</evidence>
<keyword evidence="5" id="KW-1133">Transmembrane helix</keyword>
<dbReference type="PIRSF" id="PIRSF000124">
    <property type="entry name" value="UDPglc_GDPman_dh"/>
    <property type="match status" value="1"/>
</dbReference>
<keyword evidence="8" id="KW-1185">Reference proteome</keyword>
<sequence length="429" mass="46039">MSHDRKISVIGLGYVGLPVAVAFGIAGQRVIGFDINPARINTLIAGHDHTGEVEDQDLARAGLTLTTDPALLREADFHIITVPTPIDRARRPDLGPLRAASRTVGAILKKGDIVVYESTVYPGATEEDCVPLLEEGSGLVCGRDFTVGYSPERINPGDREHRFTTIRKVVSGSDAATLEVVAAVYGSVVTAGIHRAPSIQAAEAAKVVENTQRDLNIALMNELSLIFGRLGVDTRDVLEAAGTKWNFLPFTPGLVGGHCIGVDPYYLTYCAEQAGYRPEVILAGRRINDTMGAHVAREVLRLLLRRPRQGGGLHVVILGLTFKENVPDIRNTRVVDIAEELHSFGVTVEIVDPLADPAEVKAEYAMTLASPDALRPAHGVILAVAHDTYRTGGWELVARLLEGGQGVVADVKGVLDRAACPAGIDLWRL</sequence>
<dbReference type="InterPro" id="IPR014026">
    <property type="entry name" value="UDP-Glc/GDP-Man_DH_dimer"/>
</dbReference>
<feature type="domain" description="UDP-glucose/GDP-mannose dehydrogenase C-terminal" evidence="6">
    <location>
        <begin position="316"/>
        <end position="417"/>
    </location>
</feature>
<comment type="caution">
    <text evidence="7">The sequence shown here is derived from an EMBL/GenBank/DDBJ whole genome shotgun (WGS) entry which is preliminary data.</text>
</comment>
<dbReference type="InterPro" id="IPR001732">
    <property type="entry name" value="UDP-Glc/GDP-Man_DH_N"/>
</dbReference>
<feature type="transmembrane region" description="Helical" evidence="5">
    <location>
        <begin position="7"/>
        <end position="27"/>
    </location>
</feature>
<dbReference type="Gene3D" id="3.40.50.720">
    <property type="entry name" value="NAD(P)-binding Rossmann-like Domain"/>
    <property type="match status" value="2"/>
</dbReference>
<keyword evidence="5" id="KW-0472">Membrane</keyword>
<dbReference type="InterPro" id="IPR014027">
    <property type="entry name" value="UDP-Glc/GDP-Man_DH_C"/>
</dbReference>
<dbReference type="SUPFAM" id="SSF48179">
    <property type="entry name" value="6-phosphogluconate dehydrogenase C-terminal domain-like"/>
    <property type="match status" value="1"/>
</dbReference>
<protein>
    <submittedName>
        <fullName evidence="7">UDP-N-acetyl-D-galactosamine dehydrogenase</fullName>
    </submittedName>
</protein>
<evidence type="ECO:0000256" key="2">
    <source>
        <dbReference type="ARBA" id="ARBA00023002"/>
    </source>
</evidence>
<dbReference type="Pfam" id="PF03721">
    <property type="entry name" value="UDPG_MGDP_dh_N"/>
    <property type="match status" value="1"/>
</dbReference>
<dbReference type="InterPro" id="IPR008927">
    <property type="entry name" value="6-PGluconate_DH-like_C_sf"/>
</dbReference>
<dbReference type="InterPro" id="IPR036291">
    <property type="entry name" value="NAD(P)-bd_dom_sf"/>
</dbReference>
<dbReference type="Proteomes" id="UP000321567">
    <property type="component" value="Unassembled WGS sequence"/>
</dbReference>
<dbReference type="Pfam" id="PF00984">
    <property type="entry name" value="UDPG_MGDP_dh"/>
    <property type="match status" value="1"/>
</dbReference>
<dbReference type="SUPFAM" id="SSF51735">
    <property type="entry name" value="NAD(P)-binding Rossmann-fold domains"/>
    <property type="match status" value="1"/>
</dbReference>
<dbReference type="SUPFAM" id="SSF52413">
    <property type="entry name" value="UDP-glucose/GDP-mannose dehydrogenase C-terminal domain"/>
    <property type="match status" value="1"/>
</dbReference>
<dbReference type="PIRSF" id="PIRSF500136">
    <property type="entry name" value="UDP_ManNAc_DH"/>
    <property type="match status" value="1"/>
</dbReference>
<dbReference type="GO" id="GO:0016616">
    <property type="term" value="F:oxidoreductase activity, acting on the CH-OH group of donors, NAD or NADP as acceptor"/>
    <property type="evidence" value="ECO:0007669"/>
    <property type="project" value="InterPro"/>
</dbReference>
<evidence type="ECO:0000256" key="4">
    <source>
        <dbReference type="PIRNR" id="PIRNR000124"/>
    </source>
</evidence>
<dbReference type="Pfam" id="PF03720">
    <property type="entry name" value="UDPG_MGDP_dh_C"/>
    <property type="match status" value="1"/>
</dbReference>
<dbReference type="GO" id="GO:0016628">
    <property type="term" value="F:oxidoreductase activity, acting on the CH-CH group of donors, NAD or NADP as acceptor"/>
    <property type="evidence" value="ECO:0007669"/>
    <property type="project" value="InterPro"/>
</dbReference>
<comment type="similarity">
    <text evidence="1 4">Belongs to the UDP-glucose/GDP-mannose dehydrogenase family.</text>
</comment>
<dbReference type="AlphaFoldDB" id="A0A512H9S1"/>
<dbReference type="PANTHER" id="PTHR43491:SF2">
    <property type="entry name" value="UDP-N-ACETYL-D-MANNOSAMINE DEHYDROGENASE"/>
    <property type="match status" value="1"/>
</dbReference>
<proteinExistence type="inferred from homology"/>
<dbReference type="SMART" id="SM00984">
    <property type="entry name" value="UDPG_MGDP_dh_C"/>
    <property type="match status" value="1"/>
</dbReference>
<evidence type="ECO:0000313" key="7">
    <source>
        <dbReference type="EMBL" id="GEO82178.1"/>
    </source>
</evidence>
<dbReference type="InterPro" id="IPR017476">
    <property type="entry name" value="UDP-Glc/GDP-Man"/>
</dbReference>